<dbReference type="RefSeq" id="WP_290138204.1">
    <property type="nucleotide sequence ID" value="NZ_CP101620.1"/>
</dbReference>
<dbReference type="Gene3D" id="3.40.50.360">
    <property type="match status" value="1"/>
</dbReference>
<dbReference type="Pfam" id="PF12682">
    <property type="entry name" value="Flavodoxin_4"/>
    <property type="match status" value="1"/>
</dbReference>
<organism evidence="3 4">
    <name type="scientific">Allocoprobacillus halotolerans</name>
    <dbReference type="NCBI Taxonomy" id="2944914"/>
    <lineage>
        <taxon>Bacteria</taxon>
        <taxon>Bacillati</taxon>
        <taxon>Bacillota</taxon>
        <taxon>Erysipelotrichia</taxon>
        <taxon>Erysipelotrichales</taxon>
        <taxon>Erysipelotrichaceae</taxon>
        <taxon>Allocoprobacillus</taxon>
    </lineage>
</organism>
<evidence type="ECO:0000313" key="4">
    <source>
        <dbReference type="Proteomes" id="UP001060112"/>
    </source>
</evidence>
<sequence>MEILKRQIIAFILMISIICMSVFYFTYQKDEVLIVYFSPGENSKVDIASSCSVTQINDKNIGTIRYLTDKINTFVKGDVFPIKTSEKYSGNINKVVEKAKKEQEKNVYPVISNKIDNLDKYNIIFVGYPIWWSDMPQVMYSFFDEYDFSEKVIIPYSTSKSGRGAQIESKIKELEPNATVKPSLNILSNHVKDSDDAIQKWLKK</sequence>
<name>A0ABY5HYF9_9FIRM</name>
<reference evidence="3" key="1">
    <citation type="submission" date="2022-07" db="EMBL/GenBank/DDBJ databases">
        <title>Faecal culturing of patients with breast cancer.</title>
        <authorList>
            <person name="Teng N.M.Y."/>
            <person name="Kiu R."/>
            <person name="Evans R."/>
            <person name="Baker D.J."/>
            <person name="Zenner C."/>
            <person name="Robinson S.D."/>
            <person name="Hall L.J."/>
        </authorList>
    </citation>
    <scope>NUCLEOTIDE SEQUENCE</scope>
    <source>
        <strain evidence="3">LH1062</strain>
    </source>
</reference>
<evidence type="ECO:0000256" key="1">
    <source>
        <dbReference type="SAM" id="Phobius"/>
    </source>
</evidence>
<dbReference type="Proteomes" id="UP001060112">
    <property type="component" value="Chromosome"/>
</dbReference>
<feature type="domain" description="Flavodoxin-like" evidence="2">
    <location>
        <begin position="63"/>
        <end position="203"/>
    </location>
</feature>
<gene>
    <name evidence="3" type="ORF">NMU03_10450</name>
</gene>
<evidence type="ECO:0000259" key="2">
    <source>
        <dbReference type="Pfam" id="PF12682"/>
    </source>
</evidence>
<proteinExistence type="predicted"/>
<protein>
    <submittedName>
        <fullName evidence="3">NAD(P)H-dependent oxidoreductase</fullName>
    </submittedName>
</protein>
<evidence type="ECO:0000313" key="3">
    <source>
        <dbReference type="EMBL" id="UTY38111.1"/>
    </source>
</evidence>
<keyword evidence="1" id="KW-0812">Transmembrane</keyword>
<dbReference type="InterPro" id="IPR029039">
    <property type="entry name" value="Flavoprotein-like_sf"/>
</dbReference>
<keyword evidence="1" id="KW-0472">Membrane</keyword>
<accession>A0ABY5HYF9</accession>
<dbReference type="PANTHER" id="PTHR39201:SF1">
    <property type="entry name" value="FLAVODOXIN-LIKE DOMAIN-CONTAINING PROTEIN"/>
    <property type="match status" value="1"/>
</dbReference>
<keyword evidence="4" id="KW-1185">Reference proteome</keyword>
<keyword evidence="1" id="KW-1133">Transmembrane helix</keyword>
<dbReference type="PANTHER" id="PTHR39201">
    <property type="entry name" value="EXPORTED PROTEIN-RELATED"/>
    <property type="match status" value="1"/>
</dbReference>
<dbReference type="SUPFAM" id="SSF52218">
    <property type="entry name" value="Flavoproteins"/>
    <property type="match status" value="1"/>
</dbReference>
<dbReference type="InterPro" id="IPR008254">
    <property type="entry name" value="Flavodoxin/NO_synth"/>
</dbReference>
<feature type="transmembrane region" description="Helical" evidence="1">
    <location>
        <begin position="7"/>
        <end position="27"/>
    </location>
</feature>
<dbReference type="EMBL" id="CP101620">
    <property type="protein sequence ID" value="UTY38111.1"/>
    <property type="molecule type" value="Genomic_DNA"/>
</dbReference>